<keyword evidence="5 7" id="KW-1133">Transmembrane helix</keyword>
<dbReference type="NCBIfam" id="TIGR00711">
    <property type="entry name" value="efflux_EmrB"/>
    <property type="match status" value="1"/>
</dbReference>
<feature type="transmembrane region" description="Helical" evidence="7">
    <location>
        <begin position="14"/>
        <end position="31"/>
    </location>
</feature>
<comment type="subcellular location">
    <subcellularLocation>
        <location evidence="1">Cell membrane</location>
        <topology evidence="1">Multi-pass membrane protein</topology>
    </subcellularLocation>
</comment>
<evidence type="ECO:0000313" key="9">
    <source>
        <dbReference type="EMBL" id="TKI03784.1"/>
    </source>
</evidence>
<keyword evidence="3" id="KW-1003">Cell membrane</keyword>
<name>A0ABY2SHN8_9HYPH</name>
<evidence type="ECO:0000256" key="6">
    <source>
        <dbReference type="ARBA" id="ARBA00023136"/>
    </source>
</evidence>
<feature type="transmembrane region" description="Helical" evidence="7">
    <location>
        <begin position="171"/>
        <end position="191"/>
    </location>
</feature>
<feature type="transmembrane region" description="Helical" evidence="7">
    <location>
        <begin position="51"/>
        <end position="72"/>
    </location>
</feature>
<dbReference type="RefSeq" id="WP_136992196.1">
    <property type="nucleotide sequence ID" value="NZ_SZPQ01000038.1"/>
</dbReference>
<feature type="transmembrane region" description="Helical" evidence="7">
    <location>
        <begin position="142"/>
        <end position="165"/>
    </location>
</feature>
<keyword evidence="2" id="KW-0813">Transport</keyword>
<feature type="transmembrane region" description="Helical" evidence="7">
    <location>
        <begin position="203"/>
        <end position="223"/>
    </location>
</feature>
<dbReference type="PRINTS" id="PR01036">
    <property type="entry name" value="TCRTETB"/>
</dbReference>
<comment type="caution">
    <text evidence="9">The sequence shown here is derived from an EMBL/GenBank/DDBJ whole genome shotgun (WGS) entry which is preliminary data.</text>
</comment>
<proteinExistence type="predicted"/>
<feature type="transmembrane region" description="Helical" evidence="7">
    <location>
        <begin position="229"/>
        <end position="249"/>
    </location>
</feature>
<sequence length="470" mass="48972">MRSGAKTTDSVDPVVWRVAAVVLIGSFMTQLDATVVNVSLSAVSRDLGSPIASAQWIVSGYLLAMALMLPLNGWLVDRVGAKRLYLGCFTAFTLASALCGASRTMDALIGARLFQGLAGGVLAPMAQMMIARVAGKNMSRIMGYVTIPILLAPVLGPVLAGFILAHAHWPWLFYLNVPTGVLGVGLAAWMLPADTGSLQKRPFDYVGFALVSPGLVAVIYGLQNVPHPVGLGVLTAGAVFLGGFLRHALRRDDAALIDVRLFANRTFSVAAATQFFANGIMFGRQLVVPLYLIAGCGLSTARAGELIAFVGLGMMCSFPLLGGLTDRYGCRLVSAGGALLALLSTLAFLWMIEHRFSSGWAAVSLFLAGAGQGTISIPSITAAYSMIPMARLAVANTALNIAQRVGGPVATTLLALAIRLTMHGAADIGPSPFLPIFTLLLGLHALTCLAACLLPLRAQRPPVSGNGASG</sequence>
<evidence type="ECO:0000256" key="2">
    <source>
        <dbReference type="ARBA" id="ARBA00022448"/>
    </source>
</evidence>
<protein>
    <submittedName>
        <fullName evidence="9">DHA2 family efflux MFS transporter permease subunit</fullName>
    </submittedName>
</protein>
<organism evidence="9 10">
    <name type="scientific">Martelella alba</name>
    <dbReference type="NCBI Taxonomy" id="2590451"/>
    <lineage>
        <taxon>Bacteria</taxon>
        <taxon>Pseudomonadati</taxon>
        <taxon>Pseudomonadota</taxon>
        <taxon>Alphaproteobacteria</taxon>
        <taxon>Hyphomicrobiales</taxon>
        <taxon>Aurantimonadaceae</taxon>
        <taxon>Martelella</taxon>
    </lineage>
</organism>
<evidence type="ECO:0000256" key="5">
    <source>
        <dbReference type="ARBA" id="ARBA00022989"/>
    </source>
</evidence>
<keyword evidence="10" id="KW-1185">Reference proteome</keyword>
<feature type="transmembrane region" description="Helical" evidence="7">
    <location>
        <begin position="405"/>
        <end position="422"/>
    </location>
</feature>
<feature type="transmembrane region" description="Helical" evidence="7">
    <location>
        <begin position="332"/>
        <end position="352"/>
    </location>
</feature>
<dbReference type="Proteomes" id="UP000305202">
    <property type="component" value="Unassembled WGS sequence"/>
</dbReference>
<keyword evidence="4 7" id="KW-0812">Transmembrane</keyword>
<reference evidence="9 10" key="1">
    <citation type="submission" date="2019-04" db="EMBL/GenBank/DDBJ databases">
        <authorList>
            <person name="Li M."/>
            <person name="Gao C."/>
        </authorList>
    </citation>
    <scope>NUCLEOTIDE SEQUENCE [LARGE SCALE GENOMIC DNA]</scope>
    <source>
        <strain evidence="9 10">BGMRC 2031</strain>
    </source>
</reference>
<feature type="transmembrane region" description="Helical" evidence="7">
    <location>
        <begin position="269"/>
        <end position="294"/>
    </location>
</feature>
<feature type="transmembrane region" description="Helical" evidence="7">
    <location>
        <begin position="84"/>
        <end position="103"/>
    </location>
</feature>
<evidence type="ECO:0000256" key="1">
    <source>
        <dbReference type="ARBA" id="ARBA00004651"/>
    </source>
</evidence>
<evidence type="ECO:0000256" key="7">
    <source>
        <dbReference type="SAM" id="Phobius"/>
    </source>
</evidence>
<evidence type="ECO:0000313" key="10">
    <source>
        <dbReference type="Proteomes" id="UP000305202"/>
    </source>
</evidence>
<dbReference type="SUPFAM" id="SSF103473">
    <property type="entry name" value="MFS general substrate transporter"/>
    <property type="match status" value="1"/>
</dbReference>
<dbReference type="InterPro" id="IPR011701">
    <property type="entry name" value="MFS"/>
</dbReference>
<accession>A0ABY2SHN8</accession>
<dbReference type="PANTHER" id="PTHR42718:SF46">
    <property type="entry name" value="BLR6921 PROTEIN"/>
    <property type="match status" value="1"/>
</dbReference>
<feature type="transmembrane region" description="Helical" evidence="7">
    <location>
        <begin position="434"/>
        <end position="456"/>
    </location>
</feature>
<dbReference type="InterPro" id="IPR004638">
    <property type="entry name" value="EmrB-like"/>
</dbReference>
<gene>
    <name evidence="9" type="ORF">FCN80_20435</name>
</gene>
<evidence type="ECO:0000256" key="4">
    <source>
        <dbReference type="ARBA" id="ARBA00022692"/>
    </source>
</evidence>
<dbReference type="PANTHER" id="PTHR42718">
    <property type="entry name" value="MAJOR FACILITATOR SUPERFAMILY MULTIDRUG TRANSPORTER MFSC"/>
    <property type="match status" value="1"/>
</dbReference>
<feature type="transmembrane region" description="Helical" evidence="7">
    <location>
        <begin position="358"/>
        <end position="384"/>
    </location>
</feature>
<dbReference type="InterPro" id="IPR036259">
    <property type="entry name" value="MFS_trans_sf"/>
</dbReference>
<dbReference type="Gene3D" id="1.20.1720.10">
    <property type="entry name" value="Multidrug resistance protein D"/>
    <property type="match status" value="1"/>
</dbReference>
<dbReference type="Pfam" id="PF07690">
    <property type="entry name" value="MFS_1"/>
    <property type="match status" value="1"/>
</dbReference>
<feature type="domain" description="Major facilitator superfamily (MFS) profile" evidence="8">
    <location>
        <begin position="18"/>
        <end position="459"/>
    </location>
</feature>
<dbReference type="Gene3D" id="1.20.1250.20">
    <property type="entry name" value="MFS general substrate transporter like domains"/>
    <property type="match status" value="1"/>
</dbReference>
<feature type="transmembrane region" description="Helical" evidence="7">
    <location>
        <begin position="306"/>
        <end position="325"/>
    </location>
</feature>
<evidence type="ECO:0000256" key="3">
    <source>
        <dbReference type="ARBA" id="ARBA00022475"/>
    </source>
</evidence>
<keyword evidence="6 7" id="KW-0472">Membrane</keyword>
<dbReference type="EMBL" id="SZPQ01000038">
    <property type="protein sequence ID" value="TKI03784.1"/>
    <property type="molecule type" value="Genomic_DNA"/>
</dbReference>
<dbReference type="InterPro" id="IPR020846">
    <property type="entry name" value="MFS_dom"/>
</dbReference>
<feature type="transmembrane region" description="Helical" evidence="7">
    <location>
        <begin position="109"/>
        <end position="130"/>
    </location>
</feature>
<evidence type="ECO:0000259" key="8">
    <source>
        <dbReference type="PROSITE" id="PS50850"/>
    </source>
</evidence>
<dbReference type="PROSITE" id="PS50850">
    <property type="entry name" value="MFS"/>
    <property type="match status" value="1"/>
</dbReference>